<evidence type="ECO:0000313" key="8">
    <source>
        <dbReference type="Proteomes" id="UP000177629"/>
    </source>
</evidence>
<keyword evidence="3 6" id="KW-0547">Nucleotide-binding</keyword>
<reference evidence="7 8" key="1">
    <citation type="journal article" date="2016" name="Nat. Commun.">
        <title>Thousands of microbial genomes shed light on interconnected biogeochemical processes in an aquifer system.</title>
        <authorList>
            <person name="Anantharaman K."/>
            <person name="Brown C.T."/>
            <person name="Hug L.A."/>
            <person name="Sharon I."/>
            <person name="Castelle C.J."/>
            <person name="Probst A.J."/>
            <person name="Thomas B.C."/>
            <person name="Singh A."/>
            <person name="Wilkins M.J."/>
            <person name="Karaoz U."/>
            <person name="Brodie E.L."/>
            <person name="Williams K.H."/>
            <person name="Hubbard S.S."/>
            <person name="Banfield J.F."/>
        </authorList>
    </citation>
    <scope>NUCLEOTIDE SEQUENCE [LARGE SCALE GENOMIC DNA]</scope>
</reference>
<dbReference type="SUPFAM" id="SSF52540">
    <property type="entry name" value="P-loop containing nucleoside triphosphate hydrolases"/>
    <property type="match status" value="1"/>
</dbReference>
<comment type="subcellular location">
    <subcellularLocation>
        <location evidence="6">Cytoplasm</location>
    </subcellularLocation>
</comment>
<dbReference type="InterPro" id="IPR027417">
    <property type="entry name" value="P-loop_NTPase"/>
</dbReference>
<dbReference type="GO" id="GO:0005524">
    <property type="term" value="F:ATP binding"/>
    <property type="evidence" value="ECO:0007669"/>
    <property type="project" value="UniProtKB-KW"/>
</dbReference>
<organism evidence="7 8">
    <name type="scientific">Candidatus Terrybacteria bacterium RIFCSPHIGHO2_01_FULL_48_17</name>
    <dbReference type="NCBI Taxonomy" id="1802362"/>
    <lineage>
        <taxon>Bacteria</taxon>
        <taxon>Candidatus Terryibacteriota</taxon>
    </lineage>
</organism>
<evidence type="ECO:0000256" key="3">
    <source>
        <dbReference type="ARBA" id="ARBA00022741"/>
    </source>
</evidence>
<dbReference type="Gene3D" id="3.40.50.300">
    <property type="entry name" value="P-loop containing nucleotide triphosphate hydrolases"/>
    <property type="match status" value="1"/>
</dbReference>
<keyword evidence="1 5" id="KW-0808">Transferase</keyword>
<proteinExistence type="inferred from homology"/>
<dbReference type="GO" id="GO:0004017">
    <property type="term" value="F:AMP kinase activity"/>
    <property type="evidence" value="ECO:0007669"/>
    <property type="project" value="UniProtKB-EC"/>
</dbReference>
<sequence length="215" mass="24515">MVWGRNVKPSAVLIFGIPGAGKSTQAQRLARNGSFTHIETSELIWMALHNRTKTEITLSDGARIDLDEQERRMRAGELPDSAWVFSLMREAVVEAATLKRSVVFSGPPPCVAEAKYLIPVLESCYGAHVICVLLEIPREEAERRVYARGRTLDEHFLRRMQIFEEETKPVLEWLQKQGFLVYHLDGTKDEEKIAAMIEKIVSTKTSTESTDWRER</sequence>
<dbReference type="PANTHER" id="PTHR23359">
    <property type="entry name" value="NUCLEOTIDE KINASE"/>
    <property type="match status" value="1"/>
</dbReference>
<accession>A0A1G2PL94</accession>
<protein>
    <recommendedName>
        <fullName evidence="6">Adenylate kinase</fullName>
        <ecNumber evidence="6">2.7.4.3</ecNumber>
    </recommendedName>
</protein>
<name>A0A1G2PL94_9BACT</name>
<dbReference type="PRINTS" id="PR00094">
    <property type="entry name" value="ADENYLTKNASE"/>
</dbReference>
<dbReference type="STRING" id="1802362.A2806_02975"/>
<gene>
    <name evidence="7" type="ORF">A2806_02975</name>
</gene>
<evidence type="ECO:0000256" key="1">
    <source>
        <dbReference type="ARBA" id="ARBA00022679"/>
    </source>
</evidence>
<evidence type="ECO:0000256" key="2">
    <source>
        <dbReference type="ARBA" id="ARBA00022727"/>
    </source>
</evidence>
<comment type="caution">
    <text evidence="7">The sequence shown here is derived from an EMBL/GenBank/DDBJ whole genome shotgun (WGS) entry which is preliminary data.</text>
</comment>
<evidence type="ECO:0000256" key="6">
    <source>
        <dbReference type="RuleBase" id="RU003331"/>
    </source>
</evidence>
<dbReference type="AlphaFoldDB" id="A0A1G2PL94"/>
<evidence type="ECO:0000256" key="4">
    <source>
        <dbReference type="ARBA" id="ARBA00022777"/>
    </source>
</evidence>
<comment type="similarity">
    <text evidence="5">Belongs to the adenylate kinase family.</text>
</comment>
<dbReference type="EMBL" id="MHSS01000007">
    <property type="protein sequence ID" value="OHA48402.1"/>
    <property type="molecule type" value="Genomic_DNA"/>
</dbReference>
<dbReference type="EC" id="2.7.4.3" evidence="6"/>
<dbReference type="Proteomes" id="UP000177629">
    <property type="component" value="Unassembled WGS sequence"/>
</dbReference>
<keyword evidence="6" id="KW-0067">ATP-binding</keyword>
<comment type="subunit">
    <text evidence="6">Monomer.</text>
</comment>
<keyword evidence="2" id="KW-0545">Nucleotide biosynthesis</keyword>
<dbReference type="Pfam" id="PF00406">
    <property type="entry name" value="ADK"/>
    <property type="match status" value="1"/>
</dbReference>
<dbReference type="GO" id="GO:0005737">
    <property type="term" value="C:cytoplasm"/>
    <property type="evidence" value="ECO:0007669"/>
    <property type="project" value="UniProtKB-SubCell"/>
</dbReference>
<dbReference type="InterPro" id="IPR000850">
    <property type="entry name" value="Adenylat/UMP-CMP_kin"/>
</dbReference>
<comment type="catalytic activity">
    <reaction evidence="6">
        <text>AMP + ATP = 2 ADP</text>
        <dbReference type="Rhea" id="RHEA:12973"/>
        <dbReference type="ChEBI" id="CHEBI:30616"/>
        <dbReference type="ChEBI" id="CHEBI:456215"/>
        <dbReference type="ChEBI" id="CHEBI:456216"/>
        <dbReference type="EC" id="2.7.4.3"/>
    </reaction>
</comment>
<evidence type="ECO:0000256" key="5">
    <source>
        <dbReference type="RuleBase" id="RU003330"/>
    </source>
</evidence>
<keyword evidence="4 5" id="KW-0418">Kinase</keyword>
<evidence type="ECO:0000313" key="7">
    <source>
        <dbReference type="EMBL" id="OHA48402.1"/>
    </source>
</evidence>